<evidence type="ECO:0000313" key="5">
    <source>
        <dbReference type="Proteomes" id="UP000037035"/>
    </source>
</evidence>
<keyword evidence="3" id="KW-0472">Membrane</keyword>
<evidence type="ECO:0000313" key="4">
    <source>
        <dbReference type="EMBL" id="KNZ52083.1"/>
    </source>
</evidence>
<dbReference type="GO" id="GO:0005634">
    <property type="term" value="C:nucleus"/>
    <property type="evidence" value="ECO:0007669"/>
    <property type="project" value="UniProtKB-SubCell"/>
</dbReference>
<dbReference type="PANTHER" id="PTHR31001:SF89">
    <property type="entry name" value="ZN(2)-C6 FUNGAL-TYPE DOMAIN-CONTAINING PROTEIN"/>
    <property type="match status" value="1"/>
</dbReference>
<evidence type="ECO:0008006" key="6">
    <source>
        <dbReference type="Google" id="ProtNLM"/>
    </source>
</evidence>
<dbReference type="CDD" id="cd12148">
    <property type="entry name" value="fungal_TF_MHR"/>
    <property type="match status" value="1"/>
</dbReference>
<gene>
    <name evidence="4" type="ORF">VP01_36g7</name>
</gene>
<dbReference type="InterPro" id="IPR050613">
    <property type="entry name" value="Sec_Metabolite_Reg"/>
</dbReference>
<sequence length="767" mass="87164">MTKCLNTFVSPTRSRLWLLINQAAGSFQVRLVDHHHQFSSALPEPEEILLSVKGKDIKKKKKKRRKTENAGKLKCCFMQHGGAFGGGFFGAPRKPRFSSSKVVGHFGRVSSEEPTGPTDTPKQQPCKVIARSRSIAAIGRRVDGLINTLELQSSPSEISRCRFPGKDKWESLHEVGSHHVNSSCENGRIAGNSVHQFLLSDVNSHFKPQTGASSRCLLFLCRVFVCVFLTITFPCFSIQCRQFVSSGVMSRQRFKSLESRLGIWDEEDNSPRNLPMILARIPQPNQVEECLAGYYHSCGWIHRLMHWPSFRAKVSQMFTRENRLSYCNQSDIHGLAVLFAACGLGLWAGDLFHLEQYQDTGLPQKKSARRRLALSWLRCATSALVLGNYDEEPSLDSLRTTSLLLCFPLSIDFDSFLWRKDEPSMDGAMELIMQTINLARQLNLDVDPDDLPGFRLKSERAKDERRRLMVAILCQEFQLGGLFCKKRYFEPPSQFALKMPKQLYDEEPPSHEAPGSIMDSTFYESAVKAFETTELDGVVSRYKVGQIWQLIGISFSGKEGPPAHERVMELDQQLLSVERGFPSALKTTFEPHRCVLTPPPRPGSIVDMDRLSTHIVLASAHIRLHRPFVIPRMGLSKAHLEWHRRRILYYGRYILSVNESDHLPLLKHRKLSGSQLHIYCFSMSFVVIAAGIALTVLLLTPTPDEEDMMSLRRQVHHAYRTYQNTTCNSSNWHHCYKLLGVLIETDNHIRQDPHSKINLALLESILH</sequence>
<evidence type="ECO:0000256" key="1">
    <source>
        <dbReference type="ARBA" id="ARBA00004123"/>
    </source>
</evidence>
<keyword evidence="3" id="KW-1133">Transmembrane helix</keyword>
<organism evidence="4 5">
    <name type="scientific">Puccinia sorghi</name>
    <dbReference type="NCBI Taxonomy" id="27349"/>
    <lineage>
        <taxon>Eukaryota</taxon>
        <taxon>Fungi</taxon>
        <taxon>Dikarya</taxon>
        <taxon>Basidiomycota</taxon>
        <taxon>Pucciniomycotina</taxon>
        <taxon>Pucciniomycetes</taxon>
        <taxon>Pucciniales</taxon>
        <taxon>Pucciniaceae</taxon>
        <taxon>Puccinia</taxon>
    </lineage>
</organism>
<comment type="subcellular location">
    <subcellularLocation>
        <location evidence="1">Nucleus</location>
    </subcellularLocation>
</comment>
<dbReference type="VEuPathDB" id="FungiDB:VP01_36g7"/>
<dbReference type="Proteomes" id="UP000037035">
    <property type="component" value="Unassembled WGS sequence"/>
</dbReference>
<protein>
    <recommendedName>
        <fullName evidence="6">Transcription factor domain-containing protein</fullName>
    </recommendedName>
</protein>
<dbReference type="STRING" id="27349.A0A0L6UU64"/>
<keyword evidence="3" id="KW-0812">Transmembrane</keyword>
<accession>A0A0L6UU64</accession>
<dbReference type="OrthoDB" id="3364175at2759"/>
<dbReference type="PANTHER" id="PTHR31001">
    <property type="entry name" value="UNCHARACTERIZED TRANSCRIPTIONAL REGULATORY PROTEIN"/>
    <property type="match status" value="1"/>
</dbReference>
<comment type="caution">
    <text evidence="4">The sequence shown here is derived from an EMBL/GenBank/DDBJ whole genome shotgun (WGS) entry which is preliminary data.</text>
</comment>
<reference evidence="4 5" key="1">
    <citation type="submission" date="2015-08" db="EMBL/GenBank/DDBJ databases">
        <title>Next Generation Sequencing and Analysis of the Genome of Puccinia sorghi L Schw, the Causal Agent of Maize Common Rust.</title>
        <authorList>
            <person name="Rochi L."/>
            <person name="Burguener G."/>
            <person name="Darino M."/>
            <person name="Turjanski A."/>
            <person name="Kreff E."/>
            <person name="Dieguez M.J."/>
            <person name="Sacco F."/>
        </authorList>
    </citation>
    <scope>NUCLEOTIDE SEQUENCE [LARGE SCALE GENOMIC DNA]</scope>
    <source>
        <strain evidence="4 5">RO10H11247</strain>
    </source>
</reference>
<keyword evidence="2" id="KW-0539">Nucleus</keyword>
<feature type="transmembrane region" description="Helical" evidence="3">
    <location>
        <begin position="676"/>
        <end position="699"/>
    </location>
</feature>
<dbReference type="EMBL" id="LAVV01008724">
    <property type="protein sequence ID" value="KNZ52083.1"/>
    <property type="molecule type" value="Genomic_DNA"/>
</dbReference>
<proteinExistence type="predicted"/>
<name>A0A0L6UU64_9BASI</name>
<evidence type="ECO:0000256" key="2">
    <source>
        <dbReference type="ARBA" id="ARBA00023242"/>
    </source>
</evidence>
<dbReference type="AlphaFoldDB" id="A0A0L6UU64"/>
<keyword evidence="5" id="KW-1185">Reference proteome</keyword>
<evidence type="ECO:0000256" key="3">
    <source>
        <dbReference type="SAM" id="Phobius"/>
    </source>
</evidence>